<evidence type="ECO:0000256" key="4">
    <source>
        <dbReference type="ARBA" id="ARBA00022581"/>
    </source>
</evidence>
<protein>
    <recommendedName>
        <fullName evidence="18 19">Protein E7</fullName>
    </recommendedName>
</protein>
<name>A0A385PKF9_9PAPI</name>
<keyword evidence="17 18" id="KW-1078">G1/S host cell cycle checkpoint dysregulation by virus</keyword>
<evidence type="ECO:0000256" key="8">
    <source>
        <dbReference type="ARBA" id="ARBA00022830"/>
    </source>
</evidence>
<keyword evidence="9 18" id="KW-0862">Zinc</keyword>
<comment type="function">
    <text evidence="18">Plays a role in viral genome replication by driving entry of quiescent cells into the cell cycle. Stimulation of progression from G1 to S phase allows the virus to efficiently use the cellular DNA replicating machinery to achieve viral genome replication. E7 protein has both transforming and trans-activating activities. Induces the disassembly of the E2F1 transcription factor from RB1, with subsequent transcriptional activation of E2F1-regulated S-phase genes. Interferes with host histone deacetylation mediated by HDAC1 and HDAC2, leading to transcription activation. Plays also a role in the inhibition of both antiviral and antiproliferative functions of host interferon alpha. Interaction with host TMEM173/STING impairs the ability of TMEM173/STING to sense cytosolic DNA and promote the production of type I interferon (IFN-alpha and IFN-beta).</text>
</comment>
<keyword evidence="16 18" id="KW-0899">Viral immunoevasion</keyword>
<dbReference type="GO" id="GO:0008270">
    <property type="term" value="F:zinc ion binding"/>
    <property type="evidence" value="ECO:0007669"/>
    <property type="project" value="UniProtKB-KW"/>
</dbReference>
<dbReference type="GO" id="GO:0042025">
    <property type="term" value="C:host cell nucleus"/>
    <property type="evidence" value="ECO:0007669"/>
    <property type="project" value="UniProtKB-SubCell"/>
</dbReference>
<proteinExistence type="inferred from homology"/>
<keyword evidence="4 18" id="KW-0945">Host-virus interaction</keyword>
<dbReference type="GO" id="GO:0003677">
    <property type="term" value="F:DNA binding"/>
    <property type="evidence" value="ECO:0007669"/>
    <property type="project" value="UniProtKB-UniRule"/>
</dbReference>
<dbReference type="Pfam" id="PF00527">
    <property type="entry name" value="E7"/>
    <property type="match status" value="1"/>
</dbReference>
<dbReference type="GO" id="GO:0019904">
    <property type="term" value="F:protein domain specific binding"/>
    <property type="evidence" value="ECO:0007669"/>
    <property type="project" value="UniProtKB-UniRule"/>
</dbReference>
<comment type="domain">
    <text evidence="18">The E7 terminal domain is an intrinsically disordered domain, whose flexibility and conformational transitions confer target adaptability to the oncoprotein. It allows adaptation to a variety of protein targets and exposes the PEST degradation sequence that regulates its turnover in the cell.</text>
</comment>
<evidence type="ECO:0000256" key="14">
    <source>
        <dbReference type="ARBA" id="ARBA00023200"/>
    </source>
</evidence>
<keyword evidence="14 18" id="KW-1035">Host cytoplasm</keyword>
<keyword evidence="13 18" id="KW-0804">Transcription</keyword>
<keyword evidence="1 18" id="KW-1121">Modulation of host cell cycle by virus</keyword>
<keyword evidence="15" id="KW-0922">Interferon antiviral system evasion</keyword>
<evidence type="ECO:0000256" key="19">
    <source>
        <dbReference type="PIRNR" id="PIRNR003407"/>
    </source>
</evidence>
<comment type="similarity">
    <text evidence="18 19">Belongs to the papillomaviridae E7 protein family.</text>
</comment>
<feature type="zinc finger region" evidence="18">
    <location>
        <begin position="50"/>
        <end position="86"/>
    </location>
</feature>
<dbReference type="InterPro" id="IPR000148">
    <property type="entry name" value="Papilloma_E7"/>
</dbReference>
<evidence type="ECO:0000256" key="2">
    <source>
        <dbReference type="ARBA" id="ARBA00022518"/>
    </source>
</evidence>
<dbReference type="HAMAP" id="MF_04004">
    <property type="entry name" value="PPV_E7"/>
    <property type="match status" value="1"/>
</dbReference>
<dbReference type="PIRSF" id="PIRSF003407">
    <property type="entry name" value="Papvi_E7"/>
    <property type="match status" value="1"/>
</dbReference>
<dbReference type="GO" id="GO:0030430">
    <property type="term" value="C:host cell cytoplasm"/>
    <property type="evidence" value="ECO:0007669"/>
    <property type="project" value="UniProtKB-SubCell"/>
</dbReference>
<evidence type="ECO:0000256" key="6">
    <source>
        <dbReference type="ARBA" id="ARBA00022723"/>
    </source>
</evidence>
<keyword evidence="8 18" id="KW-1114">Inhibition of host interferon signaling pathway by virus</keyword>
<evidence type="ECO:0000256" key="17">
    <source>
        <dbReference type="ARBA" id="ARBA00023309"/>
    </source>
</evidence>
<keyword evidence="10 18" id="KW-0805">Transcription regulation</keyword>
<comment type="caution">
    <text evidence="18">Lacks conserved residue(s) required for the propagation of feature annotation.</text>
</comment>
<dbReference type="GO" id="GO:0039645">
    <property type="term" value="P:symbiont-mediated perturbation of host cell cycle G1/S transition checkpoint"/>
    <property type="evidence" value="ECO:0007669"/>
    <property type="project" value="UniProtKB-UniRule"/>
</dbReference>
<evidence type="ECO:0000256" key="18">
    <source>
        <dbReference type="HAMAP-Rule" id="MF_04004"/>
    </source>
</evidence>
<keyword evidence="6 18" id="KW-0479">Metal-binding</keyword>
<feature type="short sequence motif" description="Nuclear export signal" evidence="18">
    <location>
        <begin position="68"/>
        <end position="76"/>
    </location>
</feature>
<accession>A0A385PKF9</accession>
<evidence type="ECO:0000256" key="1">
    <source>
        <dbReference type="ARBA" id="ARBA00022504"/>
    </source>
</evidence>
<reference evidence="20" key="1">
    <citation type="journal article" date="2018" name="Nat. Med.">
        <title>Expanded skin virome in DOCK8-deficient patients.</title>
        <authorList>
            <consortium name="NISC Comparative Sequencing Program"/>
            <person name="Tirosh O."/>
            <person name="Conlan S."/>
            <person name="Deming C."/>
            <person name="Lee-Lin S.Q."/>
            <person name="Huang X."/>
            <person name="Su H.C."/>
            <person name="Freeman A.F."/>
            <person name="Segre J.A."/>
            <person name="Kong H.H."/>
        </authorList>
    </citation>
    <scope>NUCLEOTIDE SEQUENCE</scope>
    <source>
        <strain evidence="20">HPV-mSK_132</strain>
    </source>
</reference>
<dbReference type="SUPFAM" id="SSF161234">
    <property type="entry name" value="E7 C-terminal domain-like"/>
    <property type="match status" value="1"/>
</dbReference>
<comment type="PTM">
    <text evidence="18">Highly phosphorylated.</text>
</comment>
<keyword evidence="5 18" id="KW-1090">Inhibition of host innate immune response by virus</keyword>
<evidence type="ECO:0000256" key="16">
    <source>
        <dbReference type="ARBA" id="ARBA00023280"/>
    </source>
</evidence>
<gene>
    <name evidence="18" type="primary">E7</name>
</gene>
<evidence type="ECO:0000256" key="10">
    <source>
        <dbReference type="ARBA" id="ARBA00023015"/>
    </source>
</evidence>
<keyword evidence="7 18" id="KW-0863">Zinc-finger</keyword>
<keyword evidence="3 18" id="KW-1048">Host nucleus</keyword>
<sequence length="96" mass="10647">MIGQKPTVNDIELDLQSLVIPDNLMCSESLSPDCEGEEVEHTPYRVDTSCHSCGTGVRLCVYSTGSAIRQLQELLISELNLFCPPCARNLFHHGRN</sequence>
<comment type="subcellular location">
    <subcellularLocation>
        <location evidence="18">Host cytoplasm</location>
    </subcellularLocation>
    <subcellularLocation>
        <location evidence="18">Host nucleus</location>
    </subcellularLocation>
    <text evidence="18">Predominantly found in the host nucleus.</text>
</comment>
<keyword evidence="11 18" id="KW-0238">DNA-binding</keyword>
<feature type="short sequence motif" description="LXCXE motif; interaction with host RB1 and TMEM173/STING" evidence="18">
    <location>
        <begin position="24"/>
        <end position="28"/>
    </location>
</feature>
<evidence type="ECO:0000256" key="13">
    <source>
        <dbReference type="ARBA" id="ARBA00023163"/>
    </source>
</evidence>
<evidence type="ECO:0000256" key="9">
    <source>
        <dbReference type="ARBA" id="ARBA00022833"/>
    </source>
</evidence>
<evidence type="ECO:0000256" key="11">
    <source>
        <dbReference type="ARBA" id="ARBA00023125"/>
    </source>
</evidence>
<evidence type="ECO:0000313" key="20">
    <source>
        <dbReference type="EMBL" id="AYA94108.1"/>
    </source>
</evidence>
<keyword evidence="12 18" id="KW-0010">Activator</keyword>
<evidence type="ECO:0000256" key="3">
    <source>
        <dbReference type="ARBA" id="ARBA00022562"/>
    </source>
</evidence>
<dbReference type="GO" id="GO:0006351">
    <property type="term" value="P:DNA-templated transcription"/>
    <property type="evidence" value="ECO:0007669"/>
    <property type="project" value="UniProtKB-UniRule"/>
</dbReference>
<evidence type="ECO:0000256" key="15">
    <source>
        <dbReference type="ARBA" id="ARBA00023258"/>
    </source>
</evidence>
<evidence type="ECO:0000256" key="12">
    <source>
        <dbReference type="ARBA" id="ARBA00023159"/>
    </source>
</evidence>
<dbReference type="GO" id="GO:0039502">
    <property type="term" value="P:symbiont-mediated suppression of host type I interferon-mediated signaling pathway"/>
    <property type="evidence" value="ECO:0007669"/>
    <property type="project" value="UniProtKB-UniRule"/>
</dbReference>
<evidence type="ECO:0000256" key="5">
    <source>
        <dbReference type="ARBA" id="ARBA00022632"/>
    </source>
</evidence>
<comment type="function">
    <text evidence="19">E7 protein has both transforming and trans-activating activities.</text>
</comment>
<comment type="subunit">
    <text evidence="18">Homodimer. Homooligomer. Interacts with host RB1; this interaction induces dissociation of RB1-E2F1 complex thereby disrupting RB1 activity. Interacts with host EP300; this interaction represses EP300 transcriptional activity. Interacts with protein E2; this interaction inhibits E7 oncogenic activity. Interacts with host TMEM173/STING; this interaction impairs the ability of TMEM173/STING to sense cytosolic DNA and promote the production of type I interferon (IFN-alpha and IFN-beta).</text>
</comment>
<organism evidence="20">
    <name type="scientific">Human papillomavirus</name>
    <dbReference type="NCBI Taxonomy" id="10566"/>
    <lineage>
        <taxon>Viruses</taxon>
        <taxon>Monodnaviria</taxon>
        <taxon>Shotokuvirae</taxon>
        <taxon>Cossaviricota</taxon>
        <taxon>Papovaviricetes</taxon>
        <taxon>Zurhausenvirales</taxon>
        <taxon>Papillomaviridae</taxon>
    </lineage>
</organism>
<dbReference type="GO" id="GO:0003700">
    <property type="term" value="F:DNA-binding transcription factor activity"/>
    <property type="evidence" value="ECO:0007669"/>
    <property type="project" value="UniProtKB-UniRule"/>
</dbReference>
<keyword evidence="2 18" id="KW-0244">Early protein</keyword>
<evidence type="ECO:0000256" key="7">
    <source>
        <dbReference type="ARBA" id="ARBA00022771"/>
    </source>
</evidence>
<dbReference type="EMBL" id="MH777274">
    <property type="protein sequence ID" value="AYA94108.1"/>
    <property type="molecule type" value="Genomic_DNA"/>
</dbReference>
<dbReference type="Gene3D" id="3.30.160.330">
    <property type="match status" value="1"/>
</dbReference>
<dbReference type="GO" id="GO:0052170">
    <property type="term" value="P:symbiont-mediated suppression of host innate immune response"/>
    <property type="evidence" value="ECO:0007669"/>
    <property type="project" value="UniProtKB-KW"/>
</dbReference>